<evidence type="ECO:0000256" key="1">
    <source>
        <dbReference type="SAM" id="MobiDB-lite"/>
    </source>
</evidence>
<accession>A0A165I777</accession>
<organism evidence="2 3">
    <name type="scientific">Laetiporus sulphureus 93-53</name>
    <dbReference type="NCBI Taxonomy" id="1314785"/>
    <lineage>
        <taxon>Eukaryota</taxon>
        <taxon>Fungi</taxon>
        <taxon>Dikarya</taxon>
        <taxon>Basidiomycota</taxon>
        <taxon>Agaricomycotina</taxon>
        <taxon>Agaricomycetes</taxon>
        <taxon>Polyporales</taxon>
        <taxon>Laetiporus</taxon>
    </lineage>
</organism>
<protein>
    <submittedName>
        <fullName evidence="2">Uncharacterized protein</fullName>
    </submittedName>
</protein>
<dbReference type="EMBL" id="KV427605">
    <property type="protein sequence ID" value="KZT12684.1"/>
    <property type="molecule type" value="Genomic_DNA"/>
</dbReference>
<dbReference type="AlphaFoldDB" id="A0A165I777"/>
<dbReference type="GeneID" id="63823761"/>
<dbReference type="InParanoid" id="A0A165I777"/>
<dbReference type="Proteomes" id="UP000076871">
    <property type="component" value="Unassembled WGS sequence"/>
</dbReference>
<proteinExistence type="predicted"/>
<keyword evidence="3" id="KW-1185">Reference proteome</keyword>
<sequence length="120" mass="13091">MSSSSAPRALQVVLRARKCQRFGQSHHDNQGTGQNQAPGEKTELAAEAVPPGGSQQATRTDEDADAVTQRPRCLLSHGPVIHEECNLGARSDPSDDDTVDDRMFSPFPAPHREVTWMDDI</sequence>
<gene>
    <name evidence="2" type="ORF">LAESUDRAFT_709890</name>
</gene>
<dbReference type="RefSeq" id="XP_040770194.1">
    <property type="nucleotide sequence ID" value="XM_040906732.1"/>
</dbReference>
<reference evidence="2 3" key="1">
    <citation type="journal article" date="2016" name="Mol. Biol. Evol.">
        <title>Comparative Genomics of Early-Diverging Mushroom-Forming Fungi Provides Insights into the Origins of Lignocellulose Decay Capabilities.</title>
        <authorList>
            <person name="Nagy L.G."/>
            <person name="Riley R."/>
            <person name="Tritt A."/>
            <person name="Adam C."/>
            <person name="Daum C."/>
            <person name="Floudas D."/>
            <person name="Sun H."/>
            <person name="Yadav J.S."/>
            <person name="Pangilinan J."/>
            <person name="Larsson K.H."/>
            <person name="Matsuura K."/>
            <person name="Barry K."/>
            <person name="Labutti K."/>
            <person name="Kuo R."/>
            <person name="Ohm R.A."/>
            <person name="Bhattacharya S.S."/>
            <person name="Shirouzu T."/>
            <person name="Yoshinaga Y."/>
            <person name="Martin F.M."/>
            <person name="Grigoriev I.V."/>
            <person name="Hibbett D.S."/>
        </authorList>
    </citation>
    <scope>NUCLEOTIDE SEQUENCE [LARGE SCALE GENOMIC DNA]</scope>
    <source>
        <strain evidence="2 3">93-53</strain>
    </source>
</reference>
<feature type="region of interest" description="Disordered" evidence="1">
    <location>
        <begin position="20"/>
        <end position="68"/>
    </location>
</feature>
<evidence type="ECO:0000313" key="2">
    <source>
        <dbReference type="EMBL" id="KZT12684.1"/>
    </source>
</evidence>
<name>A0A165I777_9APHY</name>
<evidence type="ECO:0000313" key="3">
    <source>
        <dbReference type="Proteomes" id="UP000076871"/>
    </source>
</evidence>
<feature type="region of interest" description="Disordered" evidence="1">
    <location>
        <begin position="85"/>
        <end position="106"/>
    </location>
</feature>